<reference evidence="2" key="1">
    <citation type="submission" date="2022-12" db="EMBL/GenBank/DDBJ databases">
        <title>Peptostreptococcus.</title>
        <authorList>
            <person name="Lee S.H."/>
        </authorList>
    </citation>
    <scope>NUCLEOTIDE SEQUENCE</scope>
    <source>
        <strain evidence="2">CBA3647</strain>
    </source>
</reference>
<name>A0ABY7JRU2_9FIRM</name>
<feature type="transmembrane region" description="Helical" evidence="1">
    <location>
        <begin position="48"/>
        <end position="66"/>
    </location>
</feature>
<dbReference type="Proteomes" id="UP001164187">
    <property type="component" value="Chromosome"/>
</dbReference>
<protein>
    <submittedName>
        <fullName evidence="2">Uncharacterized protein</fullName>
    </submittedName>
</protein>
<accession>A0ABY7JRU2</accession>
<keyword evidence="1" id="KW-0812">Transmembrane</keyword>
<evidence type="ECO:0000313" key="2">
    <source>
        <dbReference type="EMBL" id="WAW14407.1"/>
    </source>
</evidence>
<dbReference type="RefSeq" id="WP_269311082.1">
    <property type="nucleotide sequence ID" value="NZ_CP114052.1"/>
</dbReference>
<sequence>MKKSILYLYILYFALIIVLMIIPFDLSTKTEVTQNTIIIQNVIEYSKIVISIIMTGIGVLSVINTLKNKKS</sequence>
<evidence type="ECO:0000313" key="3">
    <source>
        <dbReference type="Proteomes" id="UP001164187"/>
    </source>
</evidence>
<keyword evidence="1" id="KW-0472">Membrane</keyword>
<keyword evidence="3" id="KW-1185">Reference proteome</keyword>
<keyword evidence="1" id="KW-1133">Transmembrane helix</keyword>
<gene>
    <name evidence="2" type="ORF">O0R46_07330</name>
</gene>
<feature type="transmembrane region" description="Helical" evidence="1">
    <location>
        <begin position="7"/>
        <end position="28"/>
    </location>
</feature>
<organism evidence="2 3">
    <name type="scientific">Peptostreptococcus equinus</name>
    <dbReference type="NCBI Taxonomy" id="3003601"/>
    <lineage>
        <taxon>Bacteria</taxon>
        <taxon>Bacillati</taxon>
        <taxon>Bacillota</taxon>
        <taxon>Clostridia</taxon>
        <taxon>Peptostreptococcales</taxon>
        <taxon>Peptostreptococcaceae</taxon>
        <taxon>Peptostreptococcus</taxon>
    </lineage>
</organism>
<proteinExistence type="predicted"/>
<dbReference type="EMBL" id="CP114052">
    <property type="protein sequence ID" value="WAW14407.1"/>
    <property type="molecule type" value="Genomic_DNA"/>
</dbReference>
<evidence type="ECO:0000256" key="1">
    <source>
        <dbReference type="SAM" id="Phobius"/>
    </source>
</evidence>